<feature type="compositionally biased region" description="Low complexity" evidence="1">
    <location>
        <begin position="129"/>
        <end position="144"/>
    </location>
</feature>
<feature type="compositionally biased region" description="Basic and acidic residues" evidence="1">
    <location>
        <begin position="66"/>
        <end position="75"/>
    </location>
</feature>
<evidence type="ECO:0000313" key="2">
    <source>
        <dbReference type="EMBL" id="CAI8053549.1"/>
    </source>
</evidence>
<gene>
    <name evidence="2" type="ORF">GBAR_LOCUS29282</name>
</gene>
<protein>
    <submittedName>
        <fullName evidence="2">Uncharacterized protein</fullName>
    </submittedName>
</protein>
<dbReference type="AlphaFoldDB" id="A0AA35TSU8"/>
<reference evidence="2" key="1">
    <citation type="submission" date="2023-03" db="EMBL/GenBank/DDBJ databases">
        <authorList>
            <person name="Steffen K."/>
            <person name="Cardenas P."/>
        </authorList>
    </citation>
    <scope>NUCLEOTIDE SEQUENCE</scope>
</reference>
<evidence type="ECO:0000313" key="3">
    <source>
        <dbReference type="Proteomes" id="UP001174909"/>
    </source>
</evidence>
<feature type="compositionally biased region" description="Low complexity" evidence="1">
    <location>
        <begin position="317"/>
        <end position="337"/>
    </location>
</feature>
<feature type="region of interest" description="Disordered" evidence="1">
    <location>
        <begin position="272"/>
        <end position="337"/>
    </location>
</feature>
<comment type="caution">
    <text evidence="2">The sequence shown here is derived from an EMBL/GenBank/DDBJ whole genome shotgun (WGS) entry which is preliminary data.</text>
</comment>
<feature type="compositionally biased region" description="Basic and acidic residues" evidence="1">
    <location>
        <begin position="291"/>
        <end position="316"/>
    </location>
</feature>
<dbReference type="Proteomes" id="UP001174909">
    <property type="component" value="Unassembled WGS sequence"/>
</dbReference>
<feature type="compositionally biased region" description="Polar residues" evidence="1">
    <location>
        <begin position="81"/>
        <end position="101"/>
    </location>
</feature>
<accession>A0AA35TSU8</accession>
<feature type="compositionally biased region" description="Basic and acidic residues" evidence="1">
    <location>
        <begin position="43"/>
        <end position="56"/>
    </location>
</feature>
<dbReference type="EMBL" id="CASHTH010004102">
    <property type="protein sequence ID" value="CAI8053549.1"/>
    <property type="molecule type" value="Genomic_DNA"/>
</dbReference>
<name>A0AA35TSU8_GEOBA</name>
<feature type="region of interest" description="Disordered" evidence="1">
    <location>
        <begin position="34"/>
        <end position="144"/>
    </location>
</feature>
<keyword evidence="3" id="KW-1185">Reference proteome</keyword>
<organism evidence="2 3">
    <name type="scientific">Geodia barretti</name>
    <name type="common">Barrett's horny sponge</name>
    <dbReference type="NCBI Taxonomy" id="519541"/>
    <lineage>
        <taxon>Eukaryota</taxon>
        <taxon>Metazoa</taxon>
        <taxon>Porifera</taxon>
        <taxon>Demospongiae</taxon>
        <taxon>Heteroscleromorpha</taxon>
        <taxon>Tetractinellida</taxon>
        <taxon>Astrophorina</taxon>
        <taxon>Geodiidae</taxon>
        <taxon>Geodia</taxon>
    </lineage>
</organism>
<proteinExistence type="predicted"/>
<feature type="region of interest" description="Disordered" evidence="1">
    <location>
        <begin position="215"/>
        <end position="237"/>
    </location>
</feature>
<evidence type="ECO:0000256" key="1">
    <source>
        <dbReference type="SAM" id="MobiDB-lite"/>
    </source>
</evidence>
<sequence length="440" mass="47958">MYDPGVLKLDATFTVHSSVGSIFHELTYEREMCSYSPTPHTPVVKDETRIKNKAAEGDDAGAADTDVAHAEKKNEGDEESNSSSLESGKGTNSESPRQSFLVNAASGGDDNSCPLSPSSIALELGTNDSNSSSGRSRAASLRQSCGDARSTVGYVSETTNGLSHTTGSGGGATITSNQWEIPVFEDLTWQPSPANVDSGVEFRATGYVSEPNELRVTSTFSGGPATPLPTGKEDCQMGTSGHRNLWSRYTSDSSGGVGCPSGYVTRETTMTVREREQQPAQQPAHPPGKQMTHETSAERTRRQQQQHRIEHQECSEQHNIQQKQHQIEQQQQQRQQNQQQARIERAVSSLSLNIITDLEQAFPLASRFASYESLYLSESLPQLMPTKPDFPPLGLGSTTAEGREEEQVLDTWTITSALLFLSNLTPTHLLTRTHCSTDHQ</sequence>